<feature type="domain" description="DUF1985" evidence="1">
    <location>
        <begin position="1"/>
        <end position="125"/>
    </location>
</feature>
<dbReference type="PANTHER" id="PTHR48449:SF1">
    <property type="entry name" value="DUF1985 DOMAIN-CONTAINING PROTEIN"/>
    <property type="match status" value="1"/>
</dbReference>
<reference evidence="3" key="1">
    <citation type="journal article" date="2013" name="Nat. Genet.">
        <title>The Capsella rubella genome and the genomic consequences of rapid mating system evolution.</title>
        <authorList>
            <person name="Slotte T."/>
            <person name="Hazzouri K.M."/>
            <person name="Agren J.A."/>
            <person name="Koenig D."/>
            <person name="Maumus F."/>
            <person name="Guo Y.L."/>
            <person name="Steige K."/>
            <person name="Platts A.E."/>
            <person name="Escobar J.S."/>
            <person name="Newman L.K."/>
            <person name="Wang W."/>
            <person name="Mandakova T."/>
            <person name="Vello E."/>
            <person name="Smith L.M."/>
            <person name="Henz S.R."/>
            <person name="Steffen J."/>
            <person name="Takuno S."/>
            <person name="Brandvain Y."/>
            <person name="Coop G."/>
            <person name="Andolfatto P."/>
            <person name="Hu T.T."/>
            <person name="Blanchette M."/>
            <person name="Clark R.M."/>
            <person name="Quesneville H."/>
            <person name="Nordborg M."/>
            <person name="Gaut B.S."/>
            <person name="Lysak M.A."/>
            <person name="Jenkins J."/>
            <person name="Grimwood J."/>
            <person name="Chapman J."/>
            <person name="Prochnik S."/>
            <person name="Shu S."/>
            <person name="Rokhsar D."/>
            <person name="Schmutz J."/>
            <person name="Weigel D."/>
            <person name="Wright S.I."/>
        </authorList>
    </citation>
    <scope>NUCLEOTIDE SEQUENCE [LARGE SCALE GENOMIC DNA]</scope>
    <source>
        <strain evidence="3">cv. Monte Gargano</strain>
    </source>
</reference>
<evidence type="ECO:0000313" key="3">
    <source>
        <dbReference type="Proteomes" id="UP000029121"/>
    </source>
</evidence>
<organism evidence="2 3">
    <name type="scientific">Capsella rubella</name>
    <dbReference type="NCBI Taxonomy" id="81985"/>
    <lineage>
        <taxon>Eukaryota</taxon>
        <taxon>Viridiplantae</taxon>
        <taxon>Streptophyta</taxon>
        <taxon>Embryophyta</taxon>
        <taxon>Tracheophyta</taxon>
        <taxon>Spermatophyta</taxon>
        <taxon>Magnoliopsida</taxon>
        <taxon>eudicotyledons</taxon>
        <taxon>Gunneridae</taxon>
        <taxon>Pentapetalae</taxon>
        <taxon>rosids</taxon>
        <taxon>malvids</taxon>
        <taxon>Brassicales</taxon>
        <taxon>Brassicaceae</taxon>
        <taxon>Camelineae</taxon>
        <taxon>Capsella</taxon>
    </lineage>
</organism>
<dbReference type="AlphaFoldDB" id="R0HCY9"/>
<evidence type="ECO:0000259" key="1">
    <source>
        <dbReference type="Pfam" id="PF09331"/>
    </source>
</evidence>
<dbReference type="Proteomes" id="UP000029121">
    <property type="component" value="Unassembled WGS sequence"/>
</dbReference>
<proteinExistence type="predicted"/>
<evidence type="ECO:0000313" key="2">
    <source>
        <dbReference type="EMBL" id="EOA21538.1"/>
    </source>
</evidence>
<dbReference type="Pfam" id="PF09331">
    <property type="entry name" value="DUF1985"/>
    <property type="match status" value="1"/>
</dbReference>
<gene>
    <name evidence="2" type="ORF">CARUB_v10001945mg</name>
</gene>
<dbReference type="InterPro" id="IPR015410">
    <property type="entry name" value="DUF1985"/>
</dbReference>
<name>R0HCY9_9BRAS</name>
<accession>R0HCY9</accession>
<protein>
    <recommendedName>
        <fullName evidence="1">DUF1985 domain-containing protein</fullName>
    </recommendedName>
</protein>
<keyword evidence="3" id="KW-1185">Reference proteome</keyword>
<dbReference type="EMBL" id="KB870810">
    <property type="protein sequence ID" value="EOA21538.1"/>
    <property type="molecule type" value="Genomic_DNA"/>
</dbReference>
<sequence length="215" mass="24541">MWALIEGSPIRFFLYEYEHISGLNCNPIDVEDQVDVDHTEFWEELQVDVGVGPNWYDLNVALKNCRTWDASKRKMIGLLFVMHFGMLGISRSSRITLEYAKKVLDIHVFQRFPWGRIGFKELMQSIKVVSFAQDGYAIHGCVHVVMIWALDSLTNLGKKYGNKRKNEDDVKAKEDVPLLCWGGSRPRIGLAETLASEKKLKKKACSVLTFDIVAS</sequence>
<dbReference type="PANTHER" id="PTHR48449">
    <property type="entry name" value="DUF1985 DOMAIN-CONTAINING PROTEIN"/>
    <property type="match status" value="1"/>
</dbReference>